<dbReference type="Proteomes" id="UP000015105">
    <property type="component" value="Chromosome 3D"/>
</dbReference>
<dbReference type="PANTHER" id="PTHR31170">
    <property type="entry name" value="BNAC04G53230D PROTEIN"/>
    <property type="match status" value="1"/>
</dbReference>
<reference evidence="2" key="2">
    <citation type="journal article" date="2017" name="Nat. Plants">
        <title>The Aegilops tauschii genome reveals multiple impacts of transposons.</title>
        <authorList>
            <person name="Zhao G."/>
            <person name="Zou C."/>
            <person name="Li K."/>
            <person name="Wang K."/>
            <person name="Li T."/>
            <person name="Gao L."/>
            <person name="Zhang X."/>
            <person name="Wang H."/>
            <person name="Yang Z."/>
            <person name="Liu X."/>
            <person name="Jiang W."/>
            <person name="Mao L."/>
            <person name="Kong X."/>
            <person name="Jiao Y."/>
            <person name="Jia J."/>
        </authorList>
    </citation>
    <scope>NUCLEOTIDE SEQUENCE [LARGE SCALE GENOMIC DNA]</scope>
    <source>
        <strain evidence="2">cv. AL8/78</strain>
    </source>
</reference>
<reference evidence="1" key="3">
    <citation type="journal article" date="2017" name="Nature">
        <title>Genome sequence of the progenitor of the wheat D genome Aegilops tauschii.</title>
        <authorList>
            <person name="Luo M.C."/>
            <person name="Gu Y.Q."/>
            <person name="Puiu D."/>
            <person name="Wang H."/>
            <person name="Twardziok S.O."/>
            <person name="Deal K.R."/>
            <person name="Huo N."/>
            <person name="Zhu T."/>
            <person name="Wang L."/>
            <person name="Wang Y."/>
            <person name="McGuire P.E."/>
            <person name="Liu S."/>
            <person name="Long H."/>
            <person name="Ramasamy R.K."/>
            <person name="Rodriguez J.C."/>
            <person name="Van S.L."/>
            <person name="Yuan L."/>
            <person name="Wang Z."/>
            <person name="Xia Z."/>
            <person name="Xiao L."/>
            <person name="Anderson O.D."/>
            <person name="Ouyang S."/>
            <person name="Liang Y."/>
            <person name="Zimin A.V."/>
            <person name="Pertea G."/>
            <person name="Qi P."/>
            <person name="Bennetzen J.L."/>
            <person name="Dai X."/>
            <person name="Dawson M.W."/>
            <person name="Muller H.G."/>
            <person name="Kugler K."/>
            <person name="Rivarola-Duarte L."/>
            <person name="Spannagl M."/>
            <person name="Mayer K.F.X."/>
            <person name="Lu F.H."/>
            <person name="Bevan M.W."/>
            <person name="Leroy P."/>
            <person name="Li P."/>
            <person name="You F.M."/>
            <person name="Sun Q."/>
            <person name="Liu Z."/>
            <person name="Lyons E."/>
            <person name="Wicker T."/>
            <person name="Salzberg S.L."/>
            <person name="Devos K.M."/>
            <person name="Dvorak J."/>
        </authorList>
    </citation>
    <scope>NUCLEOTIDE SEQUENCE [LARGE SCALE GENOMIC DNA]</scope>
    <source>
        <strain evidence="1">cv. AL8/78</strain>
    </source>
</reference>
<proteinExistence type="predicted"/>
<organism evidence="1 2">
    <name type="scientific">Aegilops tauschii subsp. strangulata</name>
    <name type="common">Goatgrass</name>
    <dbReference type="NCBI Taxonomy" id="200361"/>
    <lineage>
        <taxon>Eukaryota</taxon>
        <taxon>Viridiplantae</taxon>
        <taxon>Streptophyta</taxon>
        <taxon>Embryophyta</taxon>
        <taxon>Tracheophyta</taxon>
        <taxon>Spermatophyta</taxon>
        <taxon>Magnoliopsida</taxon>
        <taxon>Liliopsida</taxon>
        <taxon>Poales</taxon>
        <taxon>Poaceae</taxon>
        <taxon>BOP clade</taxon>
        <taxon>Pooideae</taxon>
        <taxon>Triticodae</taxon>
        <taxon>Triticeae</taxon>
        <taxon>Triticinae</taxon>
        <taxon>Aegilops</taxon>
    </lineage>
</organism>
<dbReference type="InterPro" id="IPR004158">
    <property type="entry name" value="DUF247_pln"/>
</dbReference>
<name>A0A453GCC9_AEGTS</name>
<reference evidence="1" key="5">
    <citation type="journal article" date="2021" name="G3 (Bethesda)">
        <title>Aegilops tauschii genome assembly Aet v5.0 features greater sequence contiguity and improved annotation.</title>
        <authorList>
            <person name="Wang L."/>
            <person name="Zhu T."/>
            <person name="Rodriguez J.C."/>
            <person name="Deal K.R."/>
            <person name="Dubcovsky J."/>
            <person name="McGuire P.E."/>
            <person name="Lux T."/>
            <person name="Spannagl M."/>
            <person name="Mayer K.F.X."/>
            <person name="Baldrich P."/>
            <person name="Meyers B.C."/>
            <person name="Huo N."/>
            <person name="Gu Y.Q."/>
            <person name="Zhou H."/>
            <person name="Devos K.M."/>
            <person name="Bennetzen J.L."/>
            <person name="Unver T."/>
            <person name="Budak H."/>
            <person name="Gulick P.J."/>
            <person name="Galiba G."/>
            <person name="Kalapos B."/>
            <person name="Nelson D.R."/>
            <person name="Li P."/>
            <person name="You F.M."/>
            <person name="Luo M.C."/>
            <person name="Dvorak J."/>
        </authorList>
    </citation>
    <scope>NUCLEOTIDE SEQUENCE [LARGE SCALE GENOMIC DNA]</scope>
    <source>
        <strain evidence="1">cv. AL8/78</strain>
    </source>
</reference>
<dbReference type="Pfam" id="PF03140">
    <property type="entry name" value="DUF247"/>
    <property type="match status" value="1"/>
</dbReference>
<reference evidence="1" key="4">
    <citation type="submission" date="2019-03" db="UniProtKB">
        <authorList>
            <consortium name="EnsemblPlants"/>
        </authorList>
    </citation>
    <scope>IDENTIFICATION</scope>
</reference>
<dbReference type="AlphaFoldDB" id="A0A453GCC9"/>
<dbReference type="Gramene" id="AET3Gv20954900.5">
    <property type="protein sequence ID" value="AET3Gv20954900.5"/>
    <property type="gene ID" value="AET3Gv20954900"/>
</dbReference>
<protein>
    <submittedName>
        <fullName evidence="1">Uncharacterized protein</fullName>
    </submittedName>
</protein>
<dbReference type="PANTHER" id="PTHR31170:SF18">
    <property type="entry name" value="(WILD MALAYSIAN BANANA) HYPOTHETICAL PROTEIN"/>
    <property type="match status" value="1"/>
</dbReference>
<keyword evidence="2" id="KW-1185">Reference proteome</keyword>
<sequence length="226" mass="26539">WKRHSIYRVPERIKNLHNSKAYQPELVSLGPFHHGDPELLPMEEHKRRAVVHLVKRSGRPLREFVAAVAEVAQQLQDAYKDLGDEWRGAAGGGTDRFVQLMVTDGCFLVEAMRMDALRGKVHEEYAPNDPVFSKYGYLYLWNYIQSDMVVVENQLPLLLLQRLLIVLDHHKYQFKWRRRHRSVSVVACRPGQEQMRRHDMLDWQAAKRMCESDILLETLKERQRAA</sequence>
<reference evidence="2" key="1">
    <citation type="journal article" date="2014" name="Science">
        <title>Ancient hybridizations among the ancestral genomes of bread wheat.</title>
        <authorList>
            <consortium name="International Wheat Genome Sequencing Consortium,"/>
            <person name="Marcussen T."/>
            <person name="Sandve S.R."/>
            <person name="Heier L."/>
            <person name="Spannagl M."/>
            <person name="Pfeifer M."/>
            <person name="Jakobsen K.S."/>
            <person name="Wulff B.B."/>
            <person name="Steuernagel B."/>
            <person name="Mayer K.F."/>
            <person name="Olsen O.A."/>
        </authorList>
    </citation>
    <scope>NUCLEOTIDE SEQUENCE [LARGE SCALE GENOMIC DNA]</scope>
    <source>
        <strain evidence="2">cv. AL8/78</strain>
    </source>
</reference>
<accession>A0A453GCC9</accession>
<evidence type="ECO:0000313" key="1">
    <source>
        <dbReference type="EnsemblPlants" id="AET3Gv20954900.5"/>
    </source>
</evidence>
<evidence type="ECO:0000313" key="2">
    <source>
        <dbReference type="Proteomes" id="UP000015105"/>
    </source>
</evidence>
<dbReference type="EnsemblPlants" id="AET3Gv20954900.5">
    <property type="protein sequence ID" value="AET3Gv20954900.5"/>
    <property type="gene ID" value="AET3Gv20954900"/>
</dbReference>